<sequence length="124" mass="14575">MARSLDLGQFGSNHMRETARIPDRRRFIRRPMNHRKLGRTGAVKRKNIVSLKVIDKPARNHQRPDITLVQHDISLRFKQLLAFRRGVPPEYPRHIHRSASEKRFVPRVFARRKVNQIDISPEAG</sequence>
<reference evidence="1" key="1">
    <citation type="submission" date="2019-08" db="EMBL/GenBank/DDBJ databases">
        <authorList>
            <person name="Kucharzyk K."/>
            <person name="Murdoch R.W."/>
            <person name="Higgins S."/>
            <person name="Loffler F."/>
        </authorList>
    </citation>
    <scope>NUCLEOTIDE SEQUENCE</scope>
</reference>
<organism evidence="1">
    <name type="scientific">bioreactor metagenome</name>
    <dbReference type="NCBI Taxonomy" id="1076179"/>
    <lineage>
        <taxon>unclassified sequences</taxon>
        <taxon>metagenomes</taxon>
        <taxon>ecological metagenomes</taxon>
    </lineage>
</organism>
<proteinExistence type="predicted"/>
<dbReference type="EMBL" id="VSSQ01074223">
    <property type="protein sequence ID" value="MPN25151.1"/>
    <property type="molecule type" value="Genomic_DNA"/>
</dbReference>
<name>A0A645GE10_9ZZZZ</name>
<gene>
    <name evidence="1" type="ORF">SDC9_172558</name>
</gene>
<protein>
    <submittedName>
        <fullName evidence="1">Uncharacterized protein</fullName>
    </submittedName>
</protein>
<accession>A0A645GE10</accession>
<comment type="caution">
    <text evidence="1">The sequence shown here is derived from an EMBL/GenBank/DDBJ whole genome shotgun (WGS) entry which is preliminary data.</text>
</comment>
<evidence type="ECO:0000313" key="1">
    <source>
        <dbReference type="EMBL" id="MPN25151.1"/>
    </source>
</evidence>
<dbReference type="AlphaFoldDB" id="A0A645GE10"/>